<accession>A0A154PKA2</accession>
<proteinExistence type="predicted"/>
<reference evidence="1 2" key="1">
    <citation type="submission" date="2015-07" db="EMBL/GenBank/DDBJ databases">
        <title>The genome of Dufourea novaeangliae.</title>
        <authorList>
            <person name="Pan H."/>
            <person name="Kapheim K."/>
        </authorList>
    </citation>
    <scope>NUCLEOTIDE SEQUENCE [LARGE SCALE GENOMIC DNA]</scope>
    <source>
        <strain evidence="1">0120121106</strain>
        <tissue evidence="1">Whole body</tissue>
    </source>
</reference>
<dbReference type="EMBL" id="KQ434944">
    <property type="protein sequence ID" value="KZC12301.1"/>
    <property type="molecule type" value="Genomic_DNA"/>
</dbReference>
<sequence>MTIPAFLTNPGRIDSTIHSRELSEFPSVAAISRINWITEERLRDVYVAPEMLNSPTTKNRSYPWVS</sequence>
<protein>
    <submittedName>
        <fullName evidence="1">Uncharacterized protein</fullName>
    </submittedName>
</protein>
<organism evidence="1 2">
    <name type="scientific">Dufourea novaeangliae</name>
    <name type="common">Sweat bee</name>
    <dbReference type="NCBI Taxonomy" id="178035"/>
    <lineage>
        <taxon>Eukaryota</taxon>
        <taxon>Metazoa</taxon>
        <taxon>Ecdysozoa</taxon>
        <taxon>Arthropoda</taxon>
        <taxon>Hexapoda</taxon>
        <taxon>Insecta</taxon>
        <taxon>Pterygota</taxon>
        <taxon>Neoptera</taxon>
        <taxon>Endopterygota</taxon>
        <taxon>Hymenoptera</taxon>
        <taxon>Apocrita</taxon>
        <taxon>Aculeata</taxon>
        <taxon>Apoidea</taxon>
        <taxon>Anthophila</taxon>
        <taxon>Halictidae</taxon>
        <taxon>Rophitinae</taxon>
        <taxon>Dufourea</taxon>
    </lineage>
</organism>
<name>A0A154PKA2_DUFNO</name>
<gene>
    <name evidence="1" type="ORF">WN55_04091</name>
</gene>
<keyword evidence="2" id="KW-1185">Reference proteome</keyword>
<evidence type="ECO:0000313" key="2">
    <source>
        <dbReference type="Proteomes" id="UP000076502"/>
    </source>
</evidence>
<dbReference type="AlphaFoldDB" id="A0A154PKA2"/>
<evidence type="ECO:0000313" key="1">
    <source>
        <dbReference type="EMBL" id="KZC12301.1"/>
    </source>
</evidence>
<dbReference type="Proteomes" id="UP000076502">
    <property type="component" value="Unassembled WGS sequence"/>
</dbReference>